<feature type="transmembrane region" description="Helical" evidence="6">
    <location>
        <begin position="332"/>
        <end position="351"/>
    </location>
</feature>
<accession>A0AA96VL71</accession>
<reference evidence="7" key="1">
    <citation type="submission" date="2023-02" db="EMBL/GenBank/DDBJ databases">
        <title>Streptococcus sp. Genome Sequencing and Assembly.</title>
        <authorList>
            <person name="Shore S.M."/>
            <person name="Nicholson T.L."/>
        </authorList>
    </citation>
    <scope>NUCLEOTIDE SEQUENCE</scope>
    <source>
        <strain evidence="7">29887</strain>
    </source>
</reference>
<feature type="transmembrane region" description="Helical" evidence="6">
    <location>
        <begin position="15"/>
        <end position="36"/>
    </location>
</feature>
<keyword evidence="3 6" id="KW-0812">Transmembrane</keyword>
<keyword evidence="4 6" id="KW-1133">Transmembrane helix</keyword>
<gene>
    <name evidence="7" type="ORF">PW252_04410</name>
</gene>
<evidence type="ECO:0000256" key="2">
    <source>
        <dbReference type="ARBA" id="ARBA00022475"/>
    </source>
</evidence>
<feature type="transmembrane region" description="Helical" evidence="6">
    <location>
        <begin position="48"/>
        <end position="66"/>
    </location>
</feature>
<evidence type="ECO:0000256" key="3">
    <source>
        <dbReference type="ARBA" id="ARBA00022692"/>
    </source>
</evidence>
<feature type="transmembrane region" description="Helical" evidence="6">
    <location>
        <begin position="143"/>
        <end position="164"/>
    </location>
</feature>
<feature type="transmembrane region" description="Helical" evidence="6">
    <location>
        <begin position="213"/>
        <end position="231"/>
    </location>
</feature>
<dbReference type="EMBL" id="CP118735">
    <property type="protein sequence ID" value="WNY51895.1"/>
    <property type="molecule type" value="Genomic_DNA"/>
</dbReference>
<feature type="transmembrane region" description="Helical" evidence="6">
    <location>
        <begin position="170"/>
        <end position="192"/>
    </location>
</feature>
<name>A0AA96VL71_9STRE</name>
<feature type="transmembrane region" description="Helical" evidence="6">
    <location>
        <begin position="390"/>
        <end position="414"/>
    </location>
</feature>
<feature type="transmembrane region" description="Helical" evidence="6">
    <location>
        <begin position="78"/>
        <end position="100"/>
    </location>
</feature>
<evidence type="ECO:0000256" key="1">
    <source>
        <dbReference type="ARBA" id="ARBA00004651"/>
    </source>
</evidence>
<keyword evidence="5 6" id="KW-0472">Membrane</keyword>
<evidence type="ECO:0000256" key="4">
    <source>
        <dbReference type="ARBA" id="ARBA00022989"/>
    </source>
</evidence>
<dbReference type="PANTHER" id="PTHR30250:SF11">
    <property type="entry name" value="O-ANTIGEN TRANSPORTER-RELATED"/>
    <property type="match status" value="1"/>
</dbReference>
<dbReference type="KEGG" id="sins:PW252_04410"/>
<dbReference type="RefSeq" id="WP_248049568.1">
    <property type="nucleotide sequence ID" value="NZ_CP118735.1"/>
</dbReference>
<feature type="transmembrane region" description="Helical" evidence="6">
    <location>
        <begin position="363"/>
        <end position="384"/>
    </location>
</feature>
<comment type="subcellular location">
    <subcellularLocation>
        <location evidence="1">Cell membrane</location>
        <topology evidence="1">Multi-pass membrane protein</topology>
    </subcellularLocation>
</comment>
<proteinExistence type="predicted"/>
<evidence type="ECO:0000256" key="6">
    <source>
        <dbReference type="SAM" id="Phobius"/>
    </source>
</evidence>
<evidence type="ECO:0000256" key="5">
    <source>
        <dbReference type="ARBA" id="ARBA00023136"/>
    </source>
</evidence>
<dbReference type="InterPro" id="IPR050833">
    <property type="entry name" value="Poly_Biosynth_Transport"/>
</dbReference>
<feature type="transmembrane region" description="Helical" evidence="6">
    <location>
        <begin position="257"/>
        <end position="277"/>
    </location>
</feature>
<organism evidence="7">
    <name type="scientific">Streptococcus iners</name>
    <dbReference type="NCBI Taxonomy" id="3028084"/>
    <lineage>
        <taxon>Bacteria</taxon>
        <taxon>Bacillati</taxon>
        <taxon>Bacillota</taxon>
        <taxon>Bacilli</taxon>
        <taxon>Lactobacillales</taxon>
        <taxon>Streptococcaceae</taxon>
        <taxon>Streptococcus</taxon>
    </lineage>
</organism>
<dbReference type="AlphaFoldDB" id="A0AA96VL71"/>
<dbReference type="GO" id="GO:0005886">
    <property type="term" value="C:plasma membrane"/>
    <property type="evidence" value="ECO:0007669"/>
    <property type="project" value="UniProtKB-SubCell"/>
</dbReference>
<protein>
    <submittedName>
        <fullName evidence="7">Lipopolysaccharide biosynthesis protein</fullName>
    </submittedName>
</protein>
<evidence type="ECO:0000313" key="7">
    <source>
        <dbReference type="EMBL" id="WNY51895.1"/>
    </source>
</evidence>
<feature type="transmembrane region" description="Helical" evidence="6">
    <location>
        <begin position="298"/>
        <end position="326"/>
    </location>
</feature>
<sequence>MRGETKPIVDIKYQYFWNMLGTISSTAVSIVLLLIVSRLTSPSIADSFSIAFTLGQQFLVIGLFGVRNFQATDVNESYSFSAYFLSRVMSILLMLVSLMLYLNVTGFTNEKYWIIVFMVLYRACDAISDVYQGEFQQKQRSDLAGKVLFYRSLSTIVVFILVLLVTGNLLVATISLFLTNLILSYFLDIRYYQLNFSRSSFEINSSWQGSWNILKLCLALFISSFIINYIFNLPKIIIDSFITVGYLGEGLQRDFNILFMPTFVLNLLLMLLRPMLTEISIFLHNGQISAYNRQVKKIFGALIGLHLLVLVGGYLLGIPILSLIFGVNLSPYLLSFIILLVGAGFNVYSVMIDNVLTIHRKQYYLLFSTILAFIFSSAITKVLIRKFAILGASISFTLTMLVYFMSSLLVYHIVNRKIAKMEINKK</sequence>
<dbReference type="PANTHER" id="PTHR30250">
    <property type="entry name" value="PST FAMILY PREDICTED COLANIC ACID TRANSPORTER"/>
    <property type="match status" value="1"/>
</dbReference>
<keyword evidence="2" id="KW-1003">Cell membrane</keyword>